<proteinExistence type="predicted"/>
<accession>A0A8B8B139</accession>
<sequence>MFNVTGESCPYENWTSVARTSCDNPDHFHCLRTYSYLLMTAMFNVTGESCPYKNWTSVARTSCDNPDHFHCLKDEYGRIGWVCAEPIWVEKDVLHTMWWPKNWILLNVLKRDVRHITTDLTKSMSNILADIR</sequence>
<evidence type="ECO:0000313" key="1">
    <source>
        <dbReference type="Proteomes" id="UP000694844"/>
    </source>
</evidence>
<dbReference type="GeneID" id="111106656"/>
<keyword evidence="1" id="KW-1185">Reference proteome</keyword>
<protein>
    <submittedName>
        <fullName evidence="2">Uncharacterized protein LOC111106656 isoform X8</fullName>
    </submittedName>
</protein>
<gene>
    <name evidence="2" type="primary">LOC111106656</name>
</gene>
<evidence type="ECO:0000313" key="2">
    <source>
        <dbReference type="RefSeq" id="XP_022297127.1"/>
    </source>
</evidence>
<organism evidence="1 2">
    <name type="scientific">Crassostrea virginica</name>
    <name type="common">Eastern oyster</name>
    <dbReference type="NCBI Taxonomy" id="6565"/>
    <lineage>
        <taxon>Eukaryota</taxon>
        <taxon>Metazoa</taxon>
        <taxon>Spiralia</taxon>
        <taxon>Lophotrochozoa</taxon>
        <taxon>Mollusca</taxon>
        <taxon>Bivalvia</taxon>
        <taxon>Autobranchia</taxon>
        <taxon>Pteriomorphia</taxon>
        <taxon>Ostreida</taxon>
        <taxon>Ostreoidea</taxon>
        <taxon>Ostreidae</taxon>
        <taxon>Crassostrea</taxon>
    </lineage>
</organism>
<reference evidence="2" key="1">
    <citation type="submission" date="2025-08" db="UniProtKB">
        <authorList>
            <consortium name="RefSeq"/>
        </authorList>
    </citation>
    <scope>IDENTIFICATION</scope>
    <source>
        <tissue evidence="2">Whole sample</tissue>
    </source>
</reference>
<dbReference type="RefSeq" id="XP_022297127.1">
    <property type="nucleotide sequence ID" value="XM_022441419.1"/>
</dbReference>
<dbReference type="OrthoDB" id="6199925at2759"/>
<name>A0A8B8B139_CRAVI</name>
<dbReference type="AlphaFoldDB" id="A0A8B8B139"/>
<dbReference type="Proteomes" id="UP000694844">
    <property type="component" value="Chromosome 8"/>
</dbReference>